<evidence type="ECO:0000313" key="1">
    <source>
        <dbReference type="EMBL" id="SOS17532.1"/>
    </source>
</evidence>
<evidence type="ECO:0000313" key="2">
    <source>
        <dbReference type="Proteomes" id="UP000239025"/>
    </source>
</evidence>
<dbReference type="EMBL" id="LT963395">
    <property type="protein sequence ID" value="SOS17532.1"/>
    <property type="molecule type" value="Genomic_DNA"/>
</dbReference>
<accession>A0A193SLP8</accession>
<dbReference type="Proteomes" id="UP000239025">
    <property type="component" value="Chromosome 1"/>
</dbReference>
<keyword evidence="2" id="KW-1185">Reference proteome</keyword>
<dbReference type="AlphaFoldDB" id="A0A193SLP8"/>
<reference evidence="2" key="1">
    <citation type="submission" date="2017-11" db="EMBL/GenBank/DDBJ databases">
        <authorList>
            <person name="Blom J."/>
        </authorList>
    </citation>
    <scope>NUCLEOTIDE SEQUENCE [LARGE SCALE GENOMIC DNA]</scope>
</reference>
<sequence length="108" mass="11577">MVLSDVQTLLTKAAEKVELEQRGRKVVGLKIRDEIGVGVGKRQVAFADRHERRQMVDRGCQQLELWKCPRGPGFSKCGRRLTPGGDGSGGSLAGIATVSRSSAVSGVE</sequence>
<organism evidence="1 2">
    <name type="scientific">Pseudomonas cerasi</name>
    <dbReference type="NCBI Taxonomy" id="1583341"/>
    <lineage>
        <taxon>Bacteria</taxon>
        <taxon>Pseudomonadati</taxon>
        <taxon>Pseudomonadota</taxon>
        <taxon>Gammaproteobacteria</taxon>
        <taxon>Pseudomonadales</taxon>
        <taxon>Pseudomonadaceae</taxon>
        <taxon>Pseudomonas</taxon>
    </lineage>
</organism>
<name>A0A193SLP8_9PSED</name>
<protein>
    <submittedName>
        <fullName evidence="1">Uncharacterized protein</fullName>
    </submittedName>
</protein>
<gene>
    <name evidence="1" type="ORF">PL963_01567</name>
</gene>
<proteinExistence type="predicted"/>